<dbReference type="PROSITE" id="PS50850">
    <property type="entry name" value="MFS"/>
    <property type="match status" value="1"/>
</dbReference>
<reference evidence="7" key="1">
    <citation type="journal article" date="2019" name="Int. J. Syst. Evol. Microbiol.">
        <title>The Global Catalogue of Microorganisms (GCM) 10K type strain sequencing project: providing services to taxonomists for standard genome sequencing and annotation.</title>
        <authorList>
            <consortium name="The Broad Institute Genomics Platform"/>
            <consortium name="The Broad Institute Genome Sequencing Center for Infectious Disease"/>
            <person name="Wu L."/>
            <person name="Ma J."/>
        </authorList>
    </citation>
    <scope>NUCLEOTIDE SEQUENCE [LARGE SCALE GENOMIC DNA]</scope>
    <source>
        <strain evidence="7">CECT 8482</strain>
    </source>
</reference>
<evidence type="ECO:0000313" key="6">
    <source>
        <dbReference type="EMBL" id="MDN3712047.1"/>
    </source>
</evidence>
<protein>
    <submittedName>
        <fullName evidence="6">MFS transporter</fullName>
    </submittedName>
</protein>
<keyword evidence="1 4" id="KW-0812">Transmembrane</keyword>
<evidence type="ECO:0000256" key="2">
    <source>
        <dbReference type="ARBA" id="ARBA00022989"/>
    </source>
</evidence>
<dbReference type="EMBL" id="JAUFRC010000001">
    <property type="protein sequence ID" value="MDN3712047.1"/>
    <property type="molecule type" value="Genomic_DNA"/>
</dbReference>
<feature type="transmembrane region" description="Helical" evidence="4">
    <location>
        <begin position="98"/>
        <end position="120"/>
    </location>
</feature>
<sequence>MTRSNRPLLLAILLLSLSLRPVMAVLGPVVDLIEDYTGLSSAQAGLLTTLPILVMGIVALFGGRVRRLIGEKRGIALGALCLTIACAMRLPVHNAAGMLFSAALGGLGIALTQALLPGLIKRHFGMATGTVMALYTTGIMTGSALGAASSADMARLIGWQSSLAFWALPALAGLIVWRLIAPADPAPAKSATRSRKTGFAGVARAWQLVAFFGLGTGSYTLVLAWLPPYYQDLGLGREASGYMLAGLTITEVFAGLGIAAFIDRFPDRRAPLMAVLSCLMLGLILLVWVPVTMAVPAMILLGIGSARSSRSG</sequence>
<proteinExistence type="predicted"/>
<dbReference type="Proteomes" id="UP001243846">
    <property type="component" value="Unassembled WGS sequence"/>
</dbReference>
<dbReference type="InterPro" id="IPR052524">
    <property type="entry name" value="MFS_Cyanate_Porter"/>
</dbReference>
<evidence type="ECO:0000313" key="7">
    <source>
        <dbReference type="Proteomes" id="UP001243846"/>
    </source>
</evidence>
<feature type="transmembrane region" description="Helical" evidence="4">
    <location>
        <begin position="202"/>
        <end position="227"/>
    </location>
</feature>
<feature type="transmembrane region" description="Helical" evidence="4">
    <location>
        <begin position="132"/>
        <end position="151"/>
    </location>
</feature>
<keyword evidence="7" id="KW-1185">Reference proteome</keyword>
<dbReference type="InterPro" id="IPR020846">
    <property type="entry name" value="MFS_dom"/>
</dbReference>
<comment type="caution">
    <text evidence="6">The sequence shown here is derived from an EMBL/GenBank/DDBJ whole genome shotgun (WGS) entry which is preliminary data.</text>
</comment>
<dbReference type="PANTHER" id="PTHR23523:SF1">
    <property type="entry name" value="CYANATE TRANSPORT PROTEIN CYNX"/>
    <property type="match status" value="1"/>
</dbReference>
<accession>A0ABT8D877</accession>
<dbReference type="Gene3D" id="1.20.1250.20">
    <property type="entry name" value="MFS general substrate transporter like domains"/>
    <property type="match status" value="2"/>
</dbReference>
<dbReference type="InterPro" id="IPR036259">
    <property type="entry name" value="MFS_trans_sf"/>
</dbReference>
<name>A0ABT8D877_9RHOB</name>
<evidence type="ECO:0000256" key="3">
    <source>
        <dbReference type="ARBA" id="ARBA00023136"/>
    </source>
</evidence>
<feature type="transmembrane region" description="Helical" evidence="4">
    <location>
        <begin position="163"/>
        <end position="181"/>
    </location>
</feature>
<evidence type="ECO:0000259" key="5">
    <source>
        <dbReference type="PROSITE" id="PS50850"/>
    </source>
</evidence>
<feature type="transmembrane region" description="Helical" evidence="4">
    <location>
        <begin position="274"/>
        <end position="303"/>
    </location>
</feature>
<dbReference type="InterPro" id="IPR011701">
    <property type="entry name" value="MFS"/>
</dbReference>
<keyword evidence="3 4" id="KW-0472">Membrane</keyword>
<feature type="domain" description="Major facilitator superfamily (MFS) profile" evidence="5">
    <location>
        <begin position="8"/>
        <end position="312"/>
    </location>
</feature>
<dbReference type="PANTHER" id="PTHR23523">
    <property type="match status" value="1"/>
</dbReference>
<evidence type="ECO:0000256" key="1">
    <source>
        <dbReference type="ARBA" id="ARBA00022692"/>
    </source>
</evidence>
<dbReference type="SUPFAM" id="SSF103473">
    <property type="entry name" value="MFS general substrate transporter"/>
    <property type="match status" value="1"/>
</dbReference>
<gene>
    <name evidence="6" type="ORF">QWZ10_09985</name>
</gene>
<feature type="transmembrane region" description="Helical" evidence="4">
    <location>
        <begin position="40"/>
        <end position="62"/>
    </location>
</feature>
<evidence type="ECO:0000256" key="4">
    <source>
        <dbReference type="SAM" id="Phobius"/>
    </source>
</evidence>
<keyword evidence="2 4" id="KW-1133">Transmembrane helix</keyword>
<feature type="transmembrane region" description="Helical" evidence="4">
    <location>
        <begin position="239"/>
        <end position="262"/>
    </location>
</feature>
<dbReference type="Pfam" id="PF07690">
    <property type="entry name" value="MFS_1"/>
    <property type="match status" value="1"/>
</dbReference>
<feature type="transmembrane region" description="Helical" evidence="4">
    <location>
        <begin position="74"/>
        <end position="92"/>
    </location>
</feature>
<organism evidence="6 7">
    <name type="scientific">Paracoccus cavernae</name>
    <dbReference type="NCBI Taxonomy" id="1571207"/>
    <lineage>
        <taxon>Bacteria</taxon>
        <taxon>Pseudomonadati</taxon>
        <taxon>Pseudomonadota</taxon>
        <taxon>Alphaproteobacteria</taxon>
        <taxon>Rhodobacterales</taxon>
        <taxon>Paracoccaceae</taxon>
        <taxon>Paracoccus</taxon>
    </lineage>
</organism>